<proteinExistence type="predicted"/>
<feature type="region of interest" description="Disordered" evidence="1">
    <location>
        <begin position="47"/>
        <end position="72"/>
    </location>
</feature>
<dbReference type="GeneID" id="9050639"/>
<dbReference type="AlphaFoldDB" id="C5LDT7"/>
<name>C5LDT7_PERM5</name>
<gene>
    <name evidence="2" type="ORF">Pmar_PMAR026535</name>
</gene>
<sequence>MGRAIQPQHERRRLRRGLRESVASEESCGGFSVENFVRSHLRRQSGRASALRLSQSSRPIVLDATQPETLER</sequence>
<feature type="non-terminal residue" evidence="2">
    <location>
        <position position="72"/>
    </location>
</feature>
<feature type="compositionally biased region" description="Low complexity" evidence="1">
    <location>
        <begin position="47"/>
        <end position="58"/>
    </location>
</feature>
<dbReference type="EMBL" id="GG681070">
    <property type="protein sequence ID" value="EER05101.1"/>
    <property type="molecule type" value="Genomic_DNA"/>
</dbReference>
<evidence type="ECO:0000313" key="2">
    <source>
        <dbReference type="EMBL" id="EER05101.1"/>
    </source>
</evidence>
<keyword evidence="3" id="KW-1185">Reference proteome</keyword>
<reference evidence="2 3" key="1">
    <citation type="submission" date="2008-07" db="EMBL/GenBank/DDBJ databases">
        <authorList>
            <person name="El-Sayed N."/>
            <person name="Caler E."/>
            <person name="Inman J."/>
            <person name="Amedeo P."/>
            <person name="Hass B."/>
            <person name="Wortman J."/>
        </authorList>
    </citation>
    <scope>NUCLEOTIDE SEQUENCE [LARGE SCALE GENOMIC DNA]</scope>
    <source>
        <strain evidence="3">ATCC 50983 / TXsc</strain>
    </source>
</reference>
<organism evidence="3">
    <name type="scientific">Perkinsus marinus (strain ATCC 50983 / TXsc)</name>
    <dbReference type="NCBI Taxonomy" id="423536"/>
    <lineage>
        <taxon>Eukaryota</taxon>
        <taxon>Sar</taxon>
        <taxon>Alveolata</taxon>
        <taxon>Perkinsozoa</taxon>
        <taxon>Perkinsea</taxon>
        <taxon>Perkinsida</taxon>
        <taxon>Perkinsidae</taxon>
        <taxon>Perkinsus</taxon>
    </lineage>
</organism>
<protein>
    <submittedName>
        <fullName evidence="2">Uncharacterized protein</fullName>
    </submittedName>
</protein>
<dbReference type="RefSeq" id="XP_002773285.1">
    <property type="nucleotide sequence ID" value="XM_002773239.1"/>
</dbReference>
<dbReference type="InParanoid" id="C5LDT7"/>
<evidence type="ECO:0000256" key="1">
    <source>
        <dbReference type="SAM" id="MobiDB-lite"/>
    </source>
</evidence>
<accession>C5LDT7</accession>
<dbReference type="Proteomes" id="UP000007800">
    <property type="component" value="Unassembled WGS sequence"/>
</dbReference>
<evidence type="ECO:0000313" key="3">
    <source>
        <dbReference type="Proteomes" id="UP000007800"/>
    </source>
</evidence>